<organism evidence="3 4">
    <name type="scientific">Billgrantia bachuensis</name>
    <dbReference type="NCBI Taxonomy" id="2717286"/>
    <lineage>
        <taxon>Bacteria</taxon>
        <taxon>Pseudomonadati</taxon>
        <taxon>Pseudomonadota</taxon>
        <taxon>Gammaproteobacteria</taxon>
        <taxon>Oceanospirillales</taxon>
        <taxon>Halomonadaceae</taxon>
        <taxon>Billgrantia</taxon>
    </lineage>
</organism>
<dbReference type="Pfam" id="PF07484">
    <property type="entry name" value="Collar"/>
    <property type="match status" value="1"/>
</dbReference>
<dbReference type="InterPro" id="IPR037053">
    <property type="entry name" value="Phage_tail_collar_dom_sf"/>
</dbReference>
<feature type="domain" description="Phage tail collar" evidence="2">
    <location>
        <begin position="14"/>
        <end position="71"/>
    </location>
</feature>
<accession>A0ABX0PLQ1</accession>
<gene>
    <name evidence="3" type="ORF">HBJ55_00815</name>
</gene>
<dbReference type="EMBL" id="JAAQTO010000002">
    <property type="protein sequence ID" value="NIC03971.1"/>
    <property type="molecule type" value="Genomic_DNA"/>
</dbReference>
<dbReference type="Proteomes" id="UP001318321">
    <property type="component" value="Unassembled WGS sequence"/>
</dbReference>
<keyword evidence="4" id="KW-1185">Reference proteome</keyword>
<feature type="region of interest" description="Disordered" evidence="1">
    <location>
        <begin position="160"/>
        <end position="181"/>
    </location>
</feature>
<name>A0ABX0PLQ1_9GAMM</name>
<evidence type="ECO:0000256" key="1">
    <source>
        <dbReference type="SAM" id="MobiDB-lite"/>
    </source>
</evidence>
<sequence>MARLIAAASGAEPGSVQTFASAAPPRGWLKANGAAVSRAEFPRLFAAIGTTYGAGDGATTFNLPDLRGEFVRGLDDGRGVDTGRGLGTAQGDAFKSHDHAASTNSTGSHGHSGSIGTDGNHRHAVNKKTGEGTSNNFSVWGGDSGVDAYTHYAGNHNHSLSINSNGSHSHTVSVGNRGGAETRPRNVALLYCIKT</sequence>
<protein>
    <recommendedName>
        <fullName evidence="2">Phage tail collar domain-containing protein</fullName>
    </recommendedName>
</protein>
<evidence type="ECO:0000313" key="3">
    <source>
        <dbReference type="EMBL" id="NIC03971.1"/>
    </source>
</evidence>
<dbReference type="SUPFAM" id="SSF88874">
    <property type="entry name" value="Receptor-binding domain of short tail fibre protein gp12"/>
    <property type="match status" value="1"/>
</dbReference>
<dbReference type="RefSeq" id="WP_167110061.1">
    <property type="nucleotide sequence ID" value="NZ_JAAQTO010000002.1"/>
</dbReference>
<reference evidence="3 4" key="1">
    <citation type="submission" date="2020-03" db="EMBL/GenBank/DDBJ databases">
        <title>Identification of Halomonas strains.</title>
        <authorList>
            <person name="Xiao Z."/>
            <person name="Dong F."/>
            <person name="Wang Z."/>
            <person name="Zhao J.-Y."/>
        </authorList>
    </citation>
    <scope>NUCLEOTIDE SEQUENCE [LARGE SCALE GENOMIC DNA]</scope>
    <source>
        <strain evidence="3 4">DX6</strain>
    </source>
</reference>
<feature type="compositionally biased region" description="Low complexity" evidence="1">
    <location>
        <begin position="102"/>
        <end position="118"/>
    </location>
</feature>
<feature type="region of interest" description="Disordered" evidence="1">
    <location>
        <begin position="81"/>
        <end position="137"/>
    </location>
</feature>
<comment type="caution">
    <text evidence="3">The sequence shown here is derived from an EMBL/GenBank/DDBJ whole genome shotgun (WGS) entry which is preliminary data.</text>
</comment>
<evidence type="ECO:0000259" key="2">
    <source>
        <dbReference type="Pfam" id="PF07484"/>
    </source>
</evidence>
<proteinExistence type="predicted"/>
<evidence type="ECO:0000313" key="4">
    <source>
        <dbReference type="Proteomes" id="UP001318321"/>
    </source>
</evidence>
<dbReference type="Gene3D" id="3.90.1340.10">
    <property type="entry name" value="Phage tail collar domain"/>
    <property type="match status" value="1"/>
</dbReference>
<dbReference type="InterPro" id="IPR011083">
    <property type="entry name" value="Phage_tail_collar_dom"/>
</dbReference>
<feature type="compositionally biased region" description="Polar residues" evidence="1">
    <location>
        <begin position="160"/>
        <end position="174"/>
    </location>
</feature>